<evidence type="ECO:0000256" key="3">
    <source>
        <dbReference type="ARBA" id="ARBA00022448"/>
    </source>
</evidence>
<dbReference type="InterPro" id="IPR052168">
    <property type="entry name" value="Cytochrome_b561_oxidase"/>
</dbReference>
<name>A0ABU8IK53_9BURK</name>
<dbReference type="SUPFAM" id="SSF81342">
    <property type="entry name" value="Transmembrane di-heme cytochromes"/>
    <property type="match status" value="1"/>
</dbReference>
<comment type="similarity">
    <text evidence="12">Belongs to the cytochrome b561 family.</text>
</comment>
<proteinExistence type="inferred from homology"/>
<evidence type="ECO:0000256" key="8">
    <source>
        <dbReference type="ARBA" id="ARBA00022982"/>
    </source>
</evidence>
<comment type="subcellular location">
    <subcellularLocation>
        <location evidence="2">Cell membrane</location>
        <topology evidence="2">Multi-pass membrane protein</topology>
    </subcellularLocation>
</comment>
<dbReference type="InterPro" id="IPR011577">
    <property type="entry name" value="Cyt_b561_bac/Ni-Hgenase"/>
</dbReference>
<keyword evidence="11 13" id="KW-0472">Membrane</keyword>
<keyword evidence="3" id="KW-0813">Transport</keyword>
<evidence type="ECO:0000256" key="4">
    <source>
        <dbReference type="ARBA" id="ARBA00022475"/>
    </source>
</evidence>
<dbReference type="Pfam" id="PF01292">
    <property type="entry name" value="Ni_hydr_CYTB"/>
    <property type="match status" value="1"/>
</dbReference>
<evidence type="ECO:0000256" key="12">
    <source>
        <dbReference type="ARBA" id="ARBA00037975"/>
    </source>
</evidence>
<evidence type="ECO:0000256" key="6">
    <source>
        <dbReference type="ARBA" id="ARBA00022692"/>
    </source>
</evidence>
<evidence type="ECO:0000256" key="1">
    <source>
        <dbReference type="ARBA" id="ARBA00001970"/>
    </source>
</evidence>
<keyword evidence="9 13" id="KW-1133">Transmembrane helix</keyword>
<sequence length="198" mass="21327">MSNSHMSPLSSHPSGARRFQLRDNGLGFSRITIALHWIVALLVLSIIAIEIARSIAPGAELTRVLNLLGAILFPVSAYRFWARVTSWHPLPVGTPNPVEVIVSRSVAAALALAMVLLPVAAWLEKSAAGLPIELPGGWCIPAVLPTSPQAAHVFDVLFRIGATPFLLGLALHIFGACKNHFVLKNDALKRMLGKRVEL</sequence>
<feature type="transmembrane region" description="Helical" evidence="13">
    <location>
        <begin position="101"/>
        <end position="123"/>
    </location>
</feature>
<evidence type="ECO:0000256" key="7">
    <source>
        <dbReference type="ARBA" id="ARBA00022723"/>
    </source>
</evidence>
<keyword evidence="16" id="KW-1185">Reference proteome</keyword>
<evidence type="ECO:0000256" key="2">
    <source>
        <dbReference type="ARBA" id="ARBA00004651"/>
    </source>
</evidence>
<feature type="transmembrane region" description="Helical" evidence="13">
    <location>
        <begin position="64"/>
        <end position="81"/>
    </location>
</feature>
<evidence type="ECO:0000313" key="16">
    <source>
        <dbReference type="Proteomes" id="UP001386437"/>
    </source>
</evidence>
<evidence type="ECO:0000256" key="13">
    <source>
        <dbReference type="SAM" id="Phobius"/>
    </source>
</evidence>
<evidence type="ECO:0000259" key="14">
    <source>
        <dbReference type="Pfam" id="PF01292"/>
    </source>
</evidence>
<organism evidence="15 16">
    <name type="scientific">Paraburkholderia bengalensis</name>
    <dbReference type="NCBI Taxonomy" id="2747562"/>
    <lineage>
        <taxon>Bacteria</taxon>
        <taxon>Pseudomonadati</taxon>
        <taxon>Pseudomonadota</taxon>
        <taxon>Betaproteobacteria</taxon>
        <taxon>Burkholderiales</taxon>
        <taxon>Burkholderiaceae</taxon>
        <taxon>Paraburkholderia</taxon>
    </lineage>
</organism>
<keyword evidence="6 13" id="KW-0812">Transmembrane</keyword>
<dbReference type="EMBL" id="JACFYJ010000002">
    <property type="protein sequence ID" value="MEI5995972.1"/>
    <property type="molecule type" value="Genomic_DNA"/>
</dbReference>
<keyword evidence="4" id="KW-1003">Cell membrane</keyword>
<dbReference type="Proteomes" id="UP001386437">
    <property type="component" value="Unassembled WGS sequence"/>
</dbReference>
<evidence type="ECO:0000256" key="9">
    <source>
        <dbReference type="ARBA" id="ARBA00022989"/>
    </source>
</evidence>
<dbReference type="InterPro" id="IPR016174">
    <property type="entry name" value="Di-haem_cyt_TM"/>
</dbReference>
<dbReference type="RefSeq" id="WP_336596431.1">
    <property type="nucleotide sequence ID" value="NZ_JACFYJ010000002.1"/>
</dbReference>
<comment type="cofactor">
    <cofactor evidence="1">
        <name>heme b</name>
        <dbReference type="ChEBI" id="CHEBI:60344"/>
    </cofactor>
</comment>
<dbReference type="PANTHER" id="PTHR30529:SF1">
    <property type="entry name" value="CYTOCHROME B561 HOMOLOG 2"/>
    <property type="match status" value="1"/>
</dbReference>
<evidence type="ECO:0000313" key="15">
    <source>
        <dbReference type="EMBL" id="MEI5995972.1"/>
    </source>
</evidence>
<keyword evidence="7" id="KW-0479">Metal-binding</keyword>
<accession>A0ABU8IK53</accession>
<comment type="caution">
    <text evidence="15">The sequence shown here is derived from an EMBL/GenBank/DDBJ whole genome shotgun (WGS) entry which is preliminary data.</text>
</comment>
<gene>
    <name evidence="15" type="ORF">H3V53_01705</name>
</gene>
<keyword evidence="10" id="KW-0408">Iron</keyword>
<keyword evidence="8" id="KW-0249">Electron transport</keyword>
<protein>
    <submittedName>
        <fullName evidence="15">Cytochrome b/b6 domain-containing protein</fullName>
    </submittedName>
</protein>
<feature type="domain" description="Cytochrome b561 bacterial/Ni-hydrogenase" evidence="14">
    <location>
        <begin position="28"/>
        <end position="193"/>
    </location>
</feature>
<evidence type="ECO:0000256" key="11">
    <source>
        <dbReference type="ARBA" id="ARBA00023136"/>
    </source>
</evidence>
<reference evidence="15 16" key="1">
    <citation type="journal article" date="2022" name="Arch. Microbiol.">
        <title>Paraburkholderia bengalensis sp. nov. isolated from roots of Oryza sativa, IR64.</title>
        <authorList>
            <person name="Nag P."/>
            <person name="Mondal N."/>
            <person name="Sarkar J."/>
            <person name="Das S."/>
        </authorList>
    </citation>
    <scope>NUCLEOTIDE SEQUENCE [LARGE SCALE GENOMIC DNA]</scope>
    <source>
        <strain evidence="15 16">IR64_4_BI</strain>
    </source>
</reference>
<keyword evidence="5" id="KW-0349">Heme</keyword>
<evidence type="ECO:0000256" key="5">
    <source>
        <dbReference type="ARBA" id="ARBA00022617"/>
    </source>
</evidence>
<evidence type="ECO:0000256" key="10">
    <source>
        <dbReference type="ARBA" id="ARBA00023004"/>
    </source>
</evidence>
<dbReference type="PANTHER" id="PTHR30529">
    <property type="entry name" value="CYTOCHROME B561"/>
    <property type="match status" value="1"/>
</dbReference>
<feature type="transmembrane region" description="Helical" evidence="13">
    <location>
        <begin position="31"/>
        <end position="52"/>
    </location>
</feature>